<comment type="catalytic activity">
    <reaction evidence="9">
        <text>N(4)-(alpha-D-Man-(1-&gt;2)-alpha-D-Man-(1-&gt;2)-alpha-D-Man-(1-&gt;3)-[alpha-D-Man-(1-&gt;3)-[alpha-D-Man-(1-&gt;2)-alpha-D-Man-(1-&gt;6)]-alpha-D-Man-(1-&gt;6)]-beta-D-Man-(1-&gt;4)-beta-D-GlcNAc-(1-&gt;4)-beta-D-GlcNAc)-L-asparaginyl-[protein] (N-glucan mannose isomer 8A1,2,3B1,3) + 3 H2O = N(4)-(alpha-D-Man-(1-&gt;3)-[alpha-D-Man-(1-&gt;3)-[alpha-D-Man-(1-&gt;6)]-alpha-D-Man-(1-&gt;6)]-beta-D-Man-(1-&gt;4)-beta-D-GlcNAc-(1-&gt;4)-beta-D-GlcNAc)-L-asparaginyl-[protein] (N-glucan mannose isomer 5A1,2) + 3 beta-D-mannose</text>
        <dbReference type="Rhea" id="RHEA:56028"/>
        <dbReference type="Rhea" id="RHEA-COMP:14358"/>
        <dbReference type="Rhea" id="RHEA-COMP:14367"/>
        <dbReference type="ChEBI" id="CHEBI:15377"/>
        <dbReference type="ChEBI" id="CHEBI:28563"/>
        <dbReference type="ChEBI" id="CHEBI:59087"/>
        <dbReference type="ChEBI" id="CHEBI:60628"/>
        <dbReference type="EC" id="3.2.1.113"/>
    </reaction>
</comment>
<gene>
    <name evidence="16" type="primary">PARPA_00664.1 scaffold 1011</name>
</gene>
<dbReference type="EC" id="3.2.1.-" evidence="14"/>
<sequence length="492" mass="56227">MKFIVSSFCLVAALGGLAASALPLDSNEYRASRIRSAFQHAWKGYSTFAYGHDELLPVSSSFFDSRNGWGGMIPESSIFDALDTMIIMNLDKEYQESLDFVANVNWSSTAAPSKTFETCIRYLGGLLSAYDLRPDPMLLTKALELVDQVLLPAFNTENRIPASKRPIHSETIILAEFALQLEFVRLSQVTNNPDWERLGNRVIEKIAEADTPLEGLYSIIWDTNTFQPSNRSYITVSGGGDSFYEYLLKTHILMEGNEDLQLRMWKQSVASMNYYLRSVSAEGSVFLGEELGGKKYLKSGELVCFMPGNLLLGARYLQEPAYERFAQELMDSCFKTWHNSPTGLSPENWGWIDQEAIKNNTTAVYTVQQKDTFRDLAFIPTQRSYKLRPETLESLFYFYRLTGDTKYQDMAWQIFESIERHCKTKHGYSSVSDIMDNQSDITDDFQESYFFAETLKYLFLIFSDKSLISLDEYVFNTEAHPFRLSKPIKVQV</sequence>
<dbReference type="EMBL" id="LN719213">
    <property type="protein sequence ID" value="CEP07377.1"/>
    <property type="molecule type" value="Genomic_DNA"/>
</dbReference>
<dbReference type="GO" id="GO:0005783">
    <property type="term" value="C:endoplasmic reticulum"/>
    <property type="evidence" value="ECO:0007669"/>
    <property type="project" value="TreeGrafter"/>
</dbReference>
<feature type="binding site" evidence="12">
    <location>
        <position position="477"/>
    </location>
    <ligand>
        <name>Ca(2+)</name>
        <dbReference type="ChEBI" id="CHEBI:29108"/>
    </ligand>
</feature>
<dbReference type="InterPro" id="IPR001382">
    <property type="entry name" value="Glyco_hydro_47"/>
</dbReference>
<feature type="signal peptide" evidence="15">
    <location>
        <begin position="1"/>
        <end position="19"/>
    </location>
</feature>
<feature type="chain" id="PRO_5002120944" description="alpha-1,2-Mannosidase" evidence="15">
    <location>
        <begin position="20"/>
        <end position="492"/>
    </location>
</feature>
<dbReference type="Pfam" id="PF01532">
    <property type="entry name" value="Glyco_hydro_47"/>
    <property type="match status" value="1"/>
</dbReference>
<evidence type="ECO:0000313" key="16">
    <source>
        <dbReference type="EMBL" id="CEP07377.1"/>
    </source>
</evidence>
<feature type="disulfide bond" evidence="13">
    <location>
        <begin position="304"/>
        <end position="333"/>
    </location>
</feature>
<keyword evidence="12" id="KW-0479">Metal-binding</keyword>
<dbReference type="GO" id="GO:0005509">
    <property type="term" value="F:calcium ion binding"/>
    <property type="evidence" value="ECO:0007669"/>
    <property type="project" value="InterPro"/>
</dbReference>
<dbReference type="InterPro" id="IPR050749">
    <property type="entry name" value="Glycosyl_Hydrolase_47"/>
</dbReference>
<dbReference type="GO" id="GO:0004571">
    <property type="term" value="F:mannosyl-oligosaccharide 1,2-alpha-mannosidase activity"/>
    <property type="evidence" value="ECO:0007669"/>
    <property type="project" value="UniProtKB-EC"/>
</dbReference>
<feature type="active site" description="Proton donor" evidence="11">
    <location>
        <position position="347"/>
    </location>
</feature>
<evidence type="ECO:0000256" key="14">
    <source>
        <dbReference type="RuleBase" id="RU361193"/>
    </source>
</evidence>
<keyword evidence="6 13" id="KW-1015">Disulfide bond</keyword>
<dbReference type="PANTHER" id="PTHR11742:SF101">
    <property type="entry name" value="MANNOSYL-OLIGOSACCHARIDE ALPHA-1,2-MANNOSIDASE 1B"/>
    <property type="match status" value="1"/>
</dbReference>
<accession>A0A0B7MQN6</accession>
<keyword evidence="7" id="KW-0325">Glycoprotein</keyword>
<comment type="cofactor">
    <cofactor evidence="1 12">
        <name>Ca(2+)</name>
        <dbReference type="ChEBI" id="CHEBI:29108"/>
    </cofactor>
</comment>
<dbReference type="STRING" id="35722.A0A0B7MQN6"/>
<dbReference type="PANTHER" id="PTHR11742">
    <property type="entry name" value="MANNOSYL-OLIGOSACCHARIDE ALPHA-1,2-MANNOSIDASE-RELATED"/>
    <property type="match status" value="1"/>
</dbReference>
<dbReference type="InterPro" id="IPR012341">
    <property type="entry name" value="6hp_glycosidase-like_sf"/>
</dbReference>
<keyword evidence="4 15" id="KW-0732">Signal</keyword>
<dbReference type="OrthoDB" id="8118055at2759"/>
<evidence type="ECO:0000256" key="10">
    <source>
        <dbReference type="ARBA" id="ARBA00048605"/>
    </source>
</evidence>
<evidence type="ECO:0000256" key="5">
    <source>
        <dbReference type="ARBA" id="ARBA00022801"/>
    </source>
</evidence>
<feature type="active site" description="Proton donor" evidence="11">
    <location>
        <position position="117"/>
    </location>
</feature>
<evidence type="ECO:0000256" key="13">
    <source>
        <dbReference type="PIRSR" id="PIRSR601382-3"/>
    </source>
</evidence>
<evidence type="ECO:0000256" key="6">
    <source>
        <dbReference type="ARBA" id="ARBA00023157"/>
    </source>
</evidence>
<keyword evidence="5 14" id="KW-0378">Hydrolase</keyword>
<evidence type="ECO:0000256" key="11">
    <source>
        <dbReference type="PIRSR" id="PIRSR601382-1"/>
    </source>
</evidence>
<dbReference type="Gene3D" id="1.50.10.10">
    <property type="match status" value="1"/>
</dbReference>
<proteinExistence type="inferred from homology"/>
<comment type="catalytic activity">
    <reaction evidence="10">
        <text>N(4)-(alpha-D-Man-(1-&gt;2)-alpha-D-Man-(1-&gt;2)-alpha-D-Man-(1-&gt;3)-[alpha-D-Man-(1-&gt;2)-alpha-D-Man-(1-&gt;3)-[alpha-D-Man-(1-&gt;2)-alpha-D-Man-(1-&gt;6)]-alpha-D-Man-(1-&gt;6)]-beta-D-Man-(1-&gt;4)-beta-D-GlcNAc-(1-&gt;4)-beta-D-GlcNAc)-L-asparaginyl-[protein] (N-glucan mannose isomer 9A1,2,3B1,2,3) + 4 H2O = N(4)-(alpha-D-Man-(1-&gt;3)-[alpha-D-Man-(1-&gt;3)-[alpha-D-Man-(1-&gt;6)]-alpha-D-Man-(1-&gt;6)]-beta-D-Man-(1-&gt;4)-beta-D-GlcNAc-(1-&gt;4)-beta-D-GlcNAc)-L-asparaginyl-[protein] (N-glucan mannose isomer 5A1,2) + 4 beta-D-mannose</text>
        <dbReference type="Rhea" id="RHEA:56008"/>
        <dbReference type="Rhea" id="RHEA-COMP:14356"/>
        <dbReference type="Rhea" id="RHEA-COMP:14367"/>
        <dbReference type="ChEBI" id="CHEBI:15377"/>
        <dbReference type="ChEBI" id="CHEBI:28563"/>
        <dbReference type="ChEBI" id="CHEBI:59087"/>
        <dbReference type="ChEBI" id="CHEBI:139493"/>
        <dbReference type="EC" id="3.2.1.113"/>
    </reaction>
</comment>
<dbReference type="InterPro" id="IPR036026">
    <property type="entry name" value="Seven-hairpin_glycosidases"/>
</dbReference>
<dbReference type="GO" id="GO:0036503">
    <property type="term" value="P:ERAD pathway"/>
    <property type="evidence" value="ECO:0007669"/>
    <property type="project" value="UniProtKB-ARBA"/>
</dbReference>
<organism evidence="16 17">
    <name type="scientific">Parasitella parasitica</name>
    <dbReference type="NCBI Taxonomy" id="35722"/>
    <lineage>
        <taxon>Eukaryota</taxon>
        <taxon>Fungi</taxon>
        <taxon>Fungi incertae sedis</taxon>
        <taxon>Mucoromycota</taxon>
        <taxon>Mucoromycotina</taxon>
        <taxon>Mucoromycetes</taxon>
        <taxon>Mucorales</taxon>
        <taxon>Mucorineae</taxon>
        <taxon>Mucoraceae</taxon>
        <taxon>Parasitella</taxon>
    </lineage>
</organism>
<dbReference type="SUPFAM" id="SSF48225">
    <property type="entry name" value="Seven-hairpin glycosidases"/>
    <property type="match status" value="1"/>
</dbReference>
<evidence type="ECO:0000256" key="15">
    <source>
        <dbReference type="SAM" id="SignalP"/>
    </source>
</evidence>
<dbReference type="GO" id="GO:0016020">
    <property type="term" value="C:membrane"/>
    <property type="evidence" value="ECO:0007669"/>
    <property type="project" value="InterPro"/>
</dbReference>
<dbReference type="GO" id="GO:0005975">
    <property type="term" value="P:carbohydrate metabolic process"/>
    <property type="evidence" value="ECO:0007669"/>
    <property type="project" value="InterPro"/>
</dbReference>
<name>A0A0B7MQN6_9FUNG</name>
<reference evidence="16 17" key="1">
    <citation type="submission" date="2014-09" db="EMBL/GenBank/DDBJ databases">
        <authorList>
            <person name="Ellenberger Sabrina"/>
        </authorList>
    </citation>
    <scope>NUCLEOTIDE SEQUENCE [LARGE SCALE GENOMIC DNA]</scope>
    <source>
        <strain evidence="16 17">CBS 412.66</strain>
    </source>
</reference>
<evidence type="ECO:0000256" key="4">
    <source>
        <dbReference type="ARBA" id="ARBA00022729"/>
    </source>
</evidence>
<evidence type="ECO:0000313" key="17">
    <source>
        <dbReference type="Proteomes" id="UP000054107"/>
    </source>
</evidence>
<evidence type="ECO:0000256" key="12">
    <source>
        <dbReference type="PIRSR" id="PIRSR601382-2"/>
    </source>
</evidence>
<protein>
    <recommendedName>
        <fullName evidence="14">alpha-1,2-Mannosidase</fullName>
        <ecNumber evidence="14">3.2.1.-</ecNumber>
    </recommendedName>
</protein>
<dbReference type="Proteomes" id="UP000054107">
    <property type="component" value="Unassembled WGS sequence"/>
</dbReference>
<comment type="pathway">
    <text evidence="2">Protein modification; protein glycosylation.</text>
</comment>
<comment type="similarity">
    <text evidence="3 14">Belongs to the glycosyl hydrolase 47 family.</text>
</comment>
<evidence type="ECO:0000256" key="2">
    <source>
        <dbReference type="ARBA" id="ARBA00004922"/>
    </source>
</evidence>
<keyword evidence="8 14" id="KW-0326">Glycosidase</keyword>
<dbReference type="AlphaFoldDB" id="A0A0B7MQN6"/>
<evidence type="ECO:0000256" key="8">
    <source>
        <dbReference type="ARBA" id="ARBA00023295"/>
    </source>
</evidence>
<keyword evidence="17" id="KW-1185">Reference proteome</keyword>
<evidence type="ECO:0000256" key="7">
    <source>
        <dbReference type="ARBA" id="ARBA00023180"/>
    </source>
</evidence>
<evidence type="ECO:0000256" key="1">
    <source>
        <dbReference type="ARBA" id="ARBA00001913"/>
    </source>
</evidence>
<dbReference type="PRINTS" id="PR00747">
    <property type="entry name" value="GLYHDRLASE47"/>
</dbReference>
<keyword evidence="12" id="KW-0106">Calcium</keyword>
<feature type="active site" evidence="11">
    <location>
        <position position="390"/>
    </location>
</feature>
<evidence type="ECO:0000256" key="9">
    <source>
        <dbReference type="ARBA" id="ARBA00047669"/>
    </source>
</evidence>
<evidence type="ECO:0000256" key="3">
    <source>
        <dbReference type="ARBA" id="ARBA00007658"/>
    </source>
</evidence>
<feature type="active site" evidence="11">
    <location>
        <position position="241"/>
    </location>
</feature>